<reference evidence="1" key="1">
    <citation type="journal article" date="2015" name="Nature">
        <title>Complex archaea that bridge the gap between prokaryotes and eukaryotes.</title>
        <authorList>
            <person name="Spang A."/>
            <person name="Saw J.H."/>
            <person name="Jorgensen S.L."/>
            <person name="Zaremba-Niedzwiedzka K."/>
            <person name="Martijn J."/>
            <person name="Lind A.E."/>
            <person name="van Eijk R."/>
            <person name="Schleper C."/>
            <person name="Guy L."/>
            <person name="Ettema T.J."/>
        </authorList>
    </citation>
    <scope>NUCLEOTIDE SEQUENCE</scope>
</reference>
<protein>
    <submittedName>
        <fullName evidence="1">Uncharacterized protein</fullName>
    </submittedName>
</protein>
<proteinExistence type="predicted"/>
<gene>
    <name evidence="1" type="ORF">LCGC14_2436640</name>
</gene>
<comment type="caution">
    <text evidence="1">The sequence shown here is derived from an EMBL/GenBank/DDBJ whole genome shotgun (WGS) entry which is preliminary data.</text>
</comment>
<organism evidence="1">
    <name type="scientific">marine sediment metagenome</name>
    <dbReference type="NCBI Taxonomy" id="412755"/>
    <lineage>
        <taxon>unclassified sequences</taxon>
        <taxon>metagenomes</taxon>
        <taxon>ecological metagenomes</taxon>
    </lineage>
</organism>
<dbReference type="AlphaFoldDB" id="A0A0F9BKE5"/>
<sequence length="75" mass="8721">MSDKMSDSLHLYFEPDDKMGQRFVRRAKALEQRAWWHRMSNEDIAAELSATFDLSLDDTRKIAEWILSGSAEEDA</sequence>
<name>A0A0F9BKE5_9ZZZZ</name>
<evidence type="ECO:0000313" key="1">
    <source>
        <dbReference type="EMBL" id="KKL22315.1"/>
    </source>
</evidence>
<accession>A0A0F9BKE5</accession>
<dbReference type="EMBL" id="LAZR01037399">
    <property type="protein sequence ID" value="KKL22315.1"/>
    <property type="molecule type" value="Genomic_DNA"/>
</dbReference>